<feature type="coiled-coil region" evidence="1">
    <location>
        <begin position="62"/>
        <end position="89"/>
    </location>
</feature>
<gene>
    <name evidence="2" type="ORF">SAY89_18245</name>
</gene>
<proteinExistence type="predicted"/>
<dbReference type="RefSeq" id="WP_320002357.1">
    <property type="nucleotide sequence ID" value="NZ_CP138349.1"/>
</dbReference>
<dbReference type="AlphaFoldDB" id="A0AAF1C6T8"/>
<name>A0AAF1C6T8_9CHRO</name>
<organism evidence="2">
    <name type="scientific">Cyanobacterium aponinum AL20115</name>
    <dbReference type="NCBI Taxonomy" id="3090662"/>
    <lineage>
        <taxon>Bacteria</taxon>
        <taxon>Bacillati</taxon>
        <taxon>Cyanobacteriota</taxon>
        <taxon>Cyanophyceae</taxon>
        <taxon>Oscillatoriophycideae</taxon>
        <taxon>Chroococcales</taxon>
        <taxon>Geminocystaceae</taxon>
        <taxon>Cyanobacterium</taxon>
    </lineage>
</organism>
<accession>A0AAF1C6T8</accession>
<keyword evidence="2" id="KW-0614">Plasmid</keyword>
<dbReference type="EMBL" id="CP138349">
    <property type="protein sequence ID" value="WPF90489.1"/>
    <property type="molecule type" value="Genomic_DNA"/>
</dbReference>
<protein>
    <submittedName>
        <fullName evidence="2">Uncharacterized protein</fullName>
    </submittedName>
</protein>
<reference evidence="2" key="1">
    <citation type="submission" date="2023-11" db="EMBL/GenBank/DDBJ databases">
        <title>Genome sequence of Cyanobacterium aponinum BCRC AL20115.</title>
        <authorList>
            <person name="Chang H.-Y."/>
            <person name="Lin K.-M."/>
            <person name="Hsueh H.-T."/>
            <person name="Chu H.-A."/>
            <person name="Kuo C.-H."/>
        </authorList>
    </citation>
    <scope>NUCLEOTIDE SEQUENCE</scope>
    <source>
        <strain evidence="2">AL20115</strain>
        <plasmid evidence="2">pAL20115a</plasmid>
    </source>
</reference>
<keyword evidence="1" id="KW-0175">Coiled coil</keyword>
<evidence type="ECO:0000256" key="1">
    <source>
        <dbReference type="SAM" id="Coils"/>
    </source>
</evidence>
<geneLocation type="plasmid" evidence="2">
    <name>pAL20115a</name>
</geneLocation>
<sequence>MSDIKNIRSDFFEIIEKFKHIELNSQILTRYASPVLNNLTETTDYINYYTSDDVVNVIVNISEELLIEVNEFKNKLNLIEEKLQELYETEIANNKADTISKLNKLIE</sequence>
<evidence type="ECO:0000313" key="2">
    <source>
        <dbReference type="EMBL" id="WPF90489.1"/>
    </source>
</evidence>